<name>A0A1G6YC95_9BACT</name>
<gene>
    <name evidence="1" type="ORF">SAMN04487996_102412</name>
</gene>
<proteinExistence type="predicted"/>
<evidence type="ECO:0000313" key="1">
    <source>
        <dbReference type="EMBL" id="SDD87999.1"/>
    </source>
</evidence>
<organism evidence="1 2">
    <name type="scientific">Dyadobacter soli</name>
    <dbReference type="NCBI Taxonomy" id="659014"/>
    <lineage>
        <taxon>Bacteria</taxon>
        <taxon>Pseudomonadati</taxon>
        <taxon>Bacteroidota</taxon>
        <taxon>Cytophagia</taxon>
        <taxon>Cytophagales</taxon>
        <taxon>Spirosomataceae</taxon>
        <taxon>Dyadobacter</taxon>
    </lineage>
</organism>
<protein>
    <submittedName>
        <fullName evidence="1">Uncharacterized conserved protein, DUF1800 family</fullName>
    </submittedName>
</protein>
<dbReference type="OrthoDB" id="9772295at2"/>
<dbReference type="Pfam" id="PF08811">
    <property type="entry name" value="DUF1800"/>
    <property type="match status" value="1"/>
</dbReference>
<dbReference type="InterPro" id="IPR014917">
    <property type="entry name" value="DUF1800"/>
</dbReference>
<dbReference type="STRING" id="659014.SAMN04487996_102412"/>
<dbReference type="Proteomes" id="UP000198748">
    <property type="component" value="Unassembled WGS sequence"/>
</dbReference>
<accession>A0A1G6YC95</accession>
<keyword evidence="2" id="KW-1185">Reference proteome</keyword>
<sequence length="544" mass="62182">MAYLDTFQPLLTAETAAHLLRRATFGPTKQEIASFTGLSATEAVNRLIANVAVTISPPPPVDYDEGQPTGGQPFLDLPYNKSRTSTFSLFIRYWWLGLMLQQNGRPSVLEKLTAFWQNHFVVIQSVVLDYRLTDRYLRLLRNSCLGSFRTMAINVSKDAGMLIFQNGNENQKGKPNENYGRELQELFVVGVKDFNGKPNYTEDDVKAAARVLTGWQVKNYLVDASTSFEVIYDPNRHDTTNKTFSTYYGNKTITGRSGPTSGDEELNELMDMLLAHPESPKYICRELYRWYVNSEVTQDIENNVIIPLANFFSSPSNAFNIEAVLRKLLTSDIFYDVSNRGAMIKSPLDWVVGNMRFFNQPVPDMATEYVAHRTYVQFAYNLIVGLQYKLLDQPSVFGYSPYYQTGYTENWINGTSIGRRHLLVDRLIYPTSQIKPGYLIGIDLLGWVTALQPNFSDVAGTPPLTCEQILDSFLDKLFAVSLIQPDKDFLIDNIMMRGISRQSWLKEWDSYRANPTNADRKGAVLYRFQILMRHLLRMAEYYIF</sequence>
<dbReference type="RefSeq" id="WP_090147021.1">
    <property type="nucleotide sequence ID" value="NZ_FNAN01000002.1"/>
</dbReference>
<evidence type="ECO:0000313" key="2">
    <source>
        <dbReference type="Proteomes" id="UP000198748"/>
    </source>
</evidence>
<reference evidence="2" key="1">
    <citation type="submission" date="2016-10" db="EMBL/GenBank/DDBJ databases">
        <authorList>
            <person name="Varghese N."/>
            <person name="Submissions S."/>
        </authorList>
    </citation>
    <scope>NUCLEOTIDE SEQUENCE [LARGE SCALE GENOMIC DNA]</scope>
    <source>
        <strain evidence="2">DSM 25329</strain>
    </source>
</reference>
<dbReference type="AlphaFoldDB" id="A0A1G6YC95"/>
<dbReference type="EMBL" id="FNAN01000002">
    <property type="protein sequence ID" value="SDD87999.1"/>
    <property type="molecule type" value="Genomic_DNA"/>
</dbReference>